<dbReference type="GO" id="GO:0005739">
    <property type="term" value="C:mitochondrion"/>
    <property type="evidence" value="ECO:0007669"/>
    <property type="project" value="TreeGrafter"/>
</dbReference>
<dbReference type="InterPro" id="IPR029045">
    <property type="entry name" value="ClpP/crotonase-like_dom_sf"/>
</dbReference>
<organism evidence="11 12">
    <name type="scientific">Cryptococcus neoformans Tu259-1</name>
    <dbReference type="NCBI Taxonomy" id="1230072"/>
    <lineage>
        <taxon>Eukaryota</taxon>
        <taxon>Fungi</taxon>
        <taxon>Dikarya</taxon>
        <taxon>Basidiomycota</taxon>
        <taxon>Agaricomycotina</taxon>
        <taxon>Tremellomycetes</taxon>
        <taxon>Tremellales</taxon>
        <taxon>Cryptococcaceae</taxon>
        <taxon>Cryptococcus</taxon>
        <taxon>Cryptococcus neoformans species complex</taxon>
    </lineage>
</organism>
<accession>A0A854Q711</accession>
<comment type="catalytic activity">
    <reaction evidence="6">
        <text>3-methylbut-2-enoyl-CoA + hydrogencarbonate + ATP = 3-methyl-(2E)-glutaconyl-CoA + ADP + phosphate + H(+)</text>
        <dbReference type="Rhea" id="RHEA:13589"/>
        <dbReference type="ChEBI" id="CHEBI:15378"/>
        <dbReference type="ChEBI" id="CHEBI:17544"/>
        <dbReference type="ChEBI" id="CHEBI:30616"/>
        <dbReference type="ChEBI" id="CHEBI:43474"/>
        <dbReference type="ChEBI" id="CHEBI:57344"/>
        <dbReference type="ChEBI" id="CHEBI:57346"/>
        <dbReference type="ChEBI" id="CHEBI:456216"/>
        <dbReference type="EC" id="6.4.1.4"/>
    </reaction>
</comment>
<comment type="similarity">
    <text evidence="1">Belongs to the AccD/PCCB family.</text>
</comment>
<dbReference type="PANTHER" id="PTHR22855:SF13">
    <property type="entry name" value="METHYLCROTONOYL-COA CARBOXYLASE BETA CHAIN, MITOCHONDRIAL"/>
    <property type="match status" value="1"/>
</dbReference>
<feature type="domain" description="CoA carboxyltransferase N-terminal" evidence="9">
    <location>
        <begin position="78"/>
        <end position="336"/>
    </location>
</feature>
<feature type="domain" description="CoA carboxyltransferase C-terminal" evidence="10">
    <location>
        <begin position="347"/>
        <end position="587"/>
    </location>
</feature>
<evidence type="ECO:0000256" key="4">
    <source>
        <dbReference type="ARBA" id="ARBA00031237"/>
    </source>
</evidence>
<dbReference type="FunFam" id="3.90.226.10:FF:000046">
    <property type="entry name" value="Geranyl-CoA carboxylase beta subunit"/>
    <property type="match status" value="1"/>
</dbReference>
<evidence type="ECO:0000259" key="10">
    <source>
        <dbReference type="PROSITE" id="PS50989"/>
    </source>
</evidence>
<evidence type="ECO:0000256" key="1">
    <source>
        <dbReference type="ARBA" id="ARBA00006102"/>
    </source>
</evidence>
<dbReference type="AlphaFoldDB" id="A0A854Q711"/>
<evidence type="ECO:0000256" key="2">
    <source>
        <dbReference type="ARBA" id="ARBA00025711"/>
    </source>
</evidence>
<dbReference type="EC" id="6.4.1.4" evidence="3"/>
<dbReference type="PROSITE" id="PS50989">
    <property type="entry name" value="COA_CT_CTER"/>
    <property type="match status" value="1"/>
</dbReference>
<gene>
    <name evidence="11" type="ORF">C361_06282</name>
</gene>
<dbReference type="SUPFAM" id="SSF52096">
    <property type="entry name" value="ClpP/crotonase"/>
    <property type="match status" value="2"/>
</dbReference>
<dbReference type="PROSITE" id="PS50980">
    <property type="entry name" value="COA_CT_NTER"/>
    <property type="match status" value="1"/>
</dbReference>
<evidence type="ECO:0000259" key="9">
    <source>
        <dbReference type="PROSITE" id="PS50980"/>
    </source>
</evidence>
<dbReference type="Pfam" id="PF01039">
    <property type="entry name" value="Carboxyl_trans"/>
    <property type="match status" value="1"/>
</dbReference>
<evidence type="ECO:0000256" key="5">
    <source>
        <dbReference type="ARBA" id="ARBA00031404"/>
    </source>
</evidence>
<evidence type="ECO:0000256" key="6">
    <source>
        <dbReference type="ARBA" id="ARBA00052347"/>
    </source>
</evidence>
<feature type="region of interest" description="Disordered" evidence="8">
    <location>
        <begin position="590"/>
        <end position="616"/>
    </location>
</feature>
<evidence type="ECO:0000313" key="12">
    <source>
        <dbReference type="Proteomes" id="UP000199727"/>
    </source>
</evidence>
<evidence type="ECO:0000256" key="8">
    <source>
        <dbReference type="SAM" id="MobiDB-lite"/>
    </source>
</evidence>
<dbReference type="Proteomes" id="UP000199727">
    <property type="component" value="Unassembled WGS sequence"/>
</dbReference>
<name>A0A854Q711_CRYNE</name>
<evidence type="ECO:0000313" key="11">
    <source>
        <dbReference type="EMBL" id="OXG13091.1"/>
    </source>
</evidence>
<proteinExistence type="inferred from homology"/>
<evidence type="ECO:0000256" key="7">
    <source>
        <dbReference type="SAM" id="Coils"/>
    </source>
</evidence>
<comment type="caution">
    <text evidence="11">The sequence shown here is derived from an EMBL/GenBank/DDBJ whole genome shotgun (WGS) entry which is preliminary data.</text>
</comment>
<comment type="pathway">
    <text evidence="2">Amino-acid degradation; L-leucine degradation; (S)-3-hydroxy-3-methylglutaryl-CoA from 3-isovaleryl-CoA: step 2/3.</text>
</comment>
<dbReference type="InterPro" id="IPR011763">
    <property type="entry name" value="COA_CT_C"/>
</dbReference>
<sequence length="616" mass="66568">MQLVRSIYINIRNPILLPAMYPRSFTLPLARPRPPSSVFLSLARTLIPQPPPPLVSARPLPTSFKKVSPQSESNRLFMEGLIREIETLRAQAKEGGGQKVLDRWKAKGTDKLSARERVSALLDPASPFLELSPLAAHDVYPDALPGAGLITGIGMIAGRKCMIIANDPTVKGGTYFPLTVKKHLRAQQVALENSLPCIYLVESGGAALPYQAEVFPDHDHFGRIFYNIARMSGMGIPQISVVHGISVAGGAYMPAMSDVVIIVKNQGRIFLAGPPLVKAATGEIVDEEALGGGDMHTSVSGVADYLASSDSHALRLAREAVRDLSSIPIAQVPPSASASAGKREVIPPLYPTEDLNAIVPADPRQSYDPREIIARLVDGSEFREFKKDFGKTIITGFAEVHGYTVGIIANAGVLLSPSAQKATHFINLCSQRGIPLVFLVNVSGYMVGEKAERGGIAKDGAKMVRAVARAKVEKYTFVVGGSYGAGNYGMCGRAYSPRFLFMWPNARISVMGPDQLSTVMHTVQGKRAQENGKVAEDAERKRQELRDAIEKQSMGIYSTARLWDDGIIKPSDTRDILGLTLELAHDERAKRPHGGQGTRGEIGADGDNGDWGVFRM</sequence>
<keyword evidence="7" id="KW-0175">Coiled coil</keyword>
<feature type="coiled-coil region" evidence="7">
    <location>
        <begin position="528"/>
        <end position="555"/>
    </location>
</feature>
<dbReference type="Gene3D" id="3.90.226.10">
    <property type="entry name" value="2-enoyl-CoA Hydratase, Chain A, domain 1"/>
    <property type="match status" value="2"/>
</dbReference>
<evidence type="ECO:0000256" key="3">
    <source>
        <dbReference type="ARBA" id="ARBA00026116"/>
    </source>
</evidence>
<reference evidence="11 12" key="1">
    <citation type="submission" date="2017-06" db="EMBL/GenBank/DDBJ databases">
        <title>Global population genomics of the pathogenic fungus Cryptococcus neoformans var. grubii.</title>
        <authorList>
            <person name="Cuomo C."/>
            <person name="Litvintseva A."/>
            <person name="Chen Y."/>
            <person name="Young S."/>
            <person name="Zeng Q."/>
            <person name="Chapman S."/>
            <person name="Gujja S."/>
            <person name="Saif S."/>
            <person name="Birren B."/>
        </authorList>
    </citation>
    <scope>NUCLEOTIDE SEQUENCE [LARGE SCALE GENOMIC DNA]</scope>
    <source>
        <strain evidence="11 12">Tu259-1</strain>
    </source>
</reference>
<dbReference type="EMBL" id="AMKT01000083">
    <property type="protein sequence ID" value="OXG13091.1"/>
    <property type="molecule type" value="Genomic_DNA"/>
</dbReference>
<dbReference type="InterPro" id="IPR034733">
    <property type="entry name" value="AcCoA_carboxyl_beta"/>
</dbReference>
<dbReference type="InterPro" id="IPR045190">
    <property type="entry name" value="MCCB/AccD1-like"/>
</dbReference>
<dbReference type="PANTHER" id="PTHR22855">
    <property type="entry name" value="ACETYL, PROPIONYL, PYRUVATE, AND GLUTACONYL CARBOXYLASE-RELATED"/>
    <property type="match status" value="1"/>
</dbReference>
<dbReference type="GO" id="GO:1905202">
    <property type="term" value="C:methylcrotonoyl-CoA carboxylase complex"/>
    <property type="evidence" value="ECO:0007669"/>
    <property type="project" value="TreeGrafter"/>
</dbReference>
<protein>
    <recommendedName>
        <fullName evidence="3">methylcrotonoyl-CoA carboxylase</fullName>
        <ecNumber evidence="3">6.4.1.4</ecNumber>
    </recommendedName>
    <alternativeName>
        <fullName evidence="5">3-methylcrotonyl-CoA carboxylase 2</fullName>
    </alternativeName>
    <alternativeName>
        <fullName evidence="4">3-methylcrotonyl-CoA:carbon dioxide ligase subunit beta</fullName>
    </alternativeName>
</protein>
<dbReference type="InterPro" id="IPR011762">
    <property type="entry name" value="COA_CT_N"/>
</dbReference>
<dbReference type="OrthoDB" id="439921at2759"/>
<dbReference type="GO" id="GO:0004485">
    <property type="term" value="F:methylcrotonoyl-CoA carboxylase activity"/>
    <property type="evidence" value="ECO:0007669"/>
    <property type="project" value="UniProtKB-EC"/>
</dbReference>
<dbReference type="GO" id="GO:0006552">
    <property type="term" value="P:L-leucine catabolic process"/>
    <property type="evidence" value="ECO:0007669"/>
    <property type="project" value="UniProtKB-UniPathway"/>
</dbReference>
<dbReference type="FunFam" id="3.90.226.10:FF:000004">
    <property type="entry name" value="Methylcrotonoyl-CoA carboxylase beta chain"/>
    <property type="match status" value="1"/>
</dbReference>
<dbReference type="UniPathway" id="UPA00363">
    <property type="reaction ID" value="UER00861"/>
</dbReference>